<protein>
    <submittedName>
        <fullName evidence="2">Uncharacterized protein</fullName>
    </submittedName>
</protein>
<comment type="caution">
    <text evidence="2">The sequence shown here is derived from an EMBL/GenBank/DDBJ whole genome shotgun (WGS) entry which is preliminary data.</text>
</comment>
<dbReference type="AlphaFoldDB" id="A0ABD5P472"/>
<evidence type="ECO:0000313" key="3">
    <source>
        <dbReference type="Proteomes" id="UP001595821"/>
    </source>
</evidence>
<evidence type="ECO:0000313" key="2">
    <source>
        <dbReference type="EMBL" id="MFC4248844.1"/>
    </source>
</evidence>
<dbReference type="Proteomes" id="UP001595821">
    <property type="component" value="Unassembled WGS sequence"/>
</dbReference>
<name>A0ABD5P472_9EURY</name>
<evidence type="ECO:0000256" key="1">
    <source>
        <dbReference type="SAM" id="MobiDB-lite"/>
    </source>
</evidence>
<proteinExistence type="predicted"/>
<dbReference type="RefSeq" id="WP_246966602.1">
    <property type="nucleotide sequence ID" value="NZ_CP095397.1"/>
</dbReference>
<gene>
    <name evidence="2" type="ORF">ACFOZ7_18260</name>
</gene>
<accession>A0ABD5P472</accession>
<reference evidence="2 3" key="1">
    <citation type="journal article" date="2014" name="Int. J. Syst. Evol. Microbiol.">
        <title>Complete genome sequence of Corynebacterium casei LMG S-19264T (=DSM 44701T), isolated from a smear-ripened cheese.</title>
        <authorList>
            <consortium name="US DOE Joint Genome Institute (JGI-PGF)"/>
            <person name="Walter F."/>
            <person name="Albersmeier A."/>
            <person name="Kalinowski J."/>
            <person name="Ruckert C."/>
        </authorList>
    </citation>
    <scope>NUCLEOTIDE SEQUENCE [LARGE SCALE GENOMIC DNA]</scope>
    <source>
        <strain evidence="2 3">IBRC-M 10912</strain>
    </source>
</reference>
<organism evidence="2 3">
    <name type="scientific">Natribaculum luteum</name>
    <dbReference type="NCBI Taxonomy" id="1586232"/>
    <lineage>
        <taxon>Archaea</taxon>
        <taxon>Methanobacteriati</taxon>
        <taxon>Methanobacteriota</taxon>
        <taxon>Stenosarchaea group</taxon>
        <taxon>Halobacteria</taxon>
        <taxon>Halobacteriales</taxon>
        <taxon>Natrialbaceae</taxon>
        <taxon>Natribaculum</taxon>
    </lineage>
</organism>
<dbReference type="GeneID" id="71854528"/>
<dbReference type="EMBL" id="JBHSDJ010000128">
    <property type="protein sequence ID" value="MFC4248844.1"/>
    <property type="molecule type" value="Genomic_DNA"/>
</dbReference>
<sequence>MSGKKTIVQRLATLRERLESGMDRREFLRTAVNAGYAVGMAQLLGVDDFLAVDDGTVPIVTALVRSDPDDPRSIEERTTTVPAEWYATVSKAFELHDSIAQASITGYLGSAVVPGDHRSGEATISVNVSVEDLGRTRAVLERILGDVAYNVESIEEVEELDEDRERIDPTFISDVGDVDDYRVPGGVGCQAEIGMATLTPALYHPQNDQTFFATARHAYGKSGDVRGGELALPFEDGTQVDLGRVRHDHPVEDIVAVEPTGEYLPDSAVEGSVSERVRGQFTRFGLADLAARGEPLQKVSALTGHTTGDIEGIDAITCLTGDVCRRGQLRWGNEEDMADGDSGSVSYHPDPDAPEEGVLVAGLNNARTWWPGQSYIWGTAAYQLTEQYGYHF</sequence>
<feature type="region of interest" description="Disordered" evidence="1">
    <location>
        <begin position="333"/>
        <end position="353"/>
    </location>
</feature>